<organism evidence="1 2">
    <name type="scientific">Oidiodendron maius (strain Zn)</name>
    <dbReference type="NCBI Taxonomy" id="913774"/>
    <lineage>
        <taxon>Eukaryota</taxon>
        <taxon>Fungi</taxon>
        <taxon>Dikarya</taxon>
        <taxon>Ascomycota</taxon>
        <taxon>Pezizomycotina</taxon>
        <taxon>Leotiomycetes</taxon>
        <taxon>Leotiomycetes incertae sedis</taxon>
        <taxon>Myxotrichaceae</taxon>
        <taxon>Oidiodendron</taxon>
    </lineage>
</organism>
<proteinExistence type="predicted"/>
<name>A0A0C3H893_OIDMZ</name>
<sequence length="195" mass="21963">MFINESGLNRPDSYVLAQEAQSKLFIFSRRGETLSSQQIPQAVLVTGYSEGRIGDTLVQESHLKGLPILAIARNLRNMMCLKGRGSYTASLDATESEILKRQWRRSSLQLAIFSTFLLTMLDVWPNNCILWPPSTNEVIHRLSQACKAPPTKWKWRAIRPKRTQSAAPVEKLTEKNVDNALKGSSELLVLGRIQL</sequence>
<dbReference type="HOGENOM" id="CLU_1396732_0_0_1"/>
<reference evidence="2" key="2">
    <citation type="submission" date="2015-01" db="EMBL/GenBank/DDBJ databases">
        <title>Evolutionary Origins and Diversification of the Mycorrhizal Mutualists.</title>
        <authorList>
            <consortium name="DOE Joint Genome Institute"/>
            <consortium name="Mycorrhizal Genomics Consortium"/>
            <person name="Kohler A."/>
            <person name="Kuo A."/>
            <person name="Nagy L.G."/>
            <person name="Floudas D."/>
            <person name="Copeland A."/>
            <person name="Barry K.W."/>
            <person name="Cichocki N."/>
            <person name="Veneault-Fourrey C."/>
            <person name="LaButti K."/>
            <person name="Lindquist E.A."/>
            <person name="Lipzen A."/>
            <person name="Lundell T."/>
            <person name="Morin E."/>
            <person name="Murat C."/>
            <person name="Riley R."/>
            <person name="Ohm R."/>
            <person name="Sun H."/>
            <person name="Tunlid A."/>
            <person name="Henrissat B."/>
            <person name="Grigoriev I.V."/>
            <person name="Hibbett D.S."/>
            <person name="Martin F."/>
        </authorList>
    </citation>
    <scope>NUCLEOTIDE SEQUENCE [LARGE SCALE GENOMIC DNA]</scope>
    <source>
        <strain evidence="2">Zn</strain>
    </source>
</reference>
<evidence type="ECO:0000313" key="2">
    <source>
        <dbReference type="Proteomes" id="UP000054321"/>
    </source>
</evidence>
<dbReference type="OrthoDB" id="2102561at2759"/>
<accession>A0A0C3H893</accession>
<protein>
    <submittedName>
        <fullName evidence="1">Uncharacterized protein</fullName>
    </submittedName>
</protein>
<dbReference type="EMBL" id="KN832878">
    <property type="protein sequence ID" value="KIM99499.1"/>
    <property type="molecule type" value="Genomic_DNA"/>
</dbReference>
<dbReference type="Proteomes" id="UP000054321">
    <property type="component" value="Unassembled WGS sequence"/>
</dbReference>
<evidence type="ECO:0000313" key="1">
    <source>
        <dbReference type="EMBL" id="KIM99499.1"/>
    </source>
</evidence>
<keyword evidence="2" id="KW-1185">Reference proteome</keyword>
<reference evidence="1 2" key="1">
    <citation type="submission" date="2014-04" db="EMBL/GenBank/DDBJ databases">
        <authorList>
            <consortium name="DOE Joint Genome Institute"/>
            <person name="Kuo A."/>
            <person name="Martino E."/>
            <person name="Perotto S."/>
            <person name="Kohler A."/>
            <person name="Nagy L.G."/>
            <person name="Floudas D."/>
            <person name="Copeland A."/>
            <person name="Barry K.W."/>
            <person name="Cichocki N."/>
            <person name="Veneault-Fourrey C."/>
            <person name="LaButti K."/>
            <person name="Lindquist E.A."/>
            <person name="Lipzen A."/>
            <person name="Lundell T."/>
            <person name="Morin E."/>
            <person name="Murat C."/>
            <person name="Sun H."/>
            <person name="Tunlid A."/>
            <person name="Henrissat B."/>
            <person name="Grigoriev I.V."/>
            <person name="Hibbett D.S."/>
            <person name="Martin F."/>
            <person name="Nordberg H.P."/>
            <person name="Cantor M.N."/>
            <person name="Hua S.X."/>
        </authorList>
    </citation>
    <scope>NUCLEOTIDE SEQUENCE [LARGE SCALE GENOMIC DNA]</scope>
    <source>
        <strain evidence="1 2">Zn</strain>
    </source>
</reference>
<dbReference type="InParanoid" id="A0A0C3H893"/>
<gene>
    <name evidence="1" type="ORF">OIDMADRAFT_146164</name>
</gene>
<dbReference type="AlphaFoldDB" id="A0A0C3H893"/>